<evidence type="ECO:0000259" key="6">
    <source>
        <dbReference type="Pfam" id="PF01494"/>
    </source>
</evidence>
<protein>
    <submittedName>
        <fullName evidence="7">Salicylate hydroxylase</fullName>
        <ecNumber evidence="7">1.14.13.1</ecNumber>
    </submittedName>
</protein>
<keyword evidence="5" id="KW-0503">Monooxygenase</keyword>
<evidence type="ECO:0000256" key="5">
    <source>
        <dbReference type="ARBA" id="ARBA00023033"/>
    </source>
</evidence>
<evidence type="ECO:0000256" key="3">
    <source>
        <dbReference type="ARBA" id="ARBA00022827"/>
    </source>
</evidence>
<organism evidence="7 8">
    <name type="scientific">Naumannella cuiyingiana</name>
    <dbReference type="NCBI Taxonomy" id="1347891"/>
    <lineage>
        <taxon>Bacteria</taxon>
        <taxon>Bacillati</taxon>
        <taxon>Actinomycetota</taxon>
        <taxon>Actinomycetes</taxon>
        <taxon>Propionibacteriales</taxon>
        <taxon>Propionibacteriaceae</taxon>
        <taxon>Naumannella</taxon>
    </lineage>
</organism>
<evidence type="ECO:0000256" key="4">
    <source>
        <dbReference type="ARBA" id="ARBA00023002"/>
    </source>
</evidence>
<dbReference type="RefSeq" id="WP_179445529.1">
    <property type="nucleotide sequence ID" value="NZ_JACBZS010000001.1"/>
</dbReference>
<feature type="domain" description="FAD-binding" evidence="6">
    <location>
        <begin position="280"/>
        <end position="325"/>
    </location>
</feature>
<dbReference type="SUPFAM" id="SSF54373">
    <property type="entry name" value="FAD-linked reductases, C-terminal domain"/>
    <property type="match status" value="1"/>
</dbReference>
<dbReference type="PRINTS" id="PR00420">
    <property type="entry name" value="RNGMNOXGNASE"/>
</dbReference>
<name>A0A7Z0DAE9_9ACTN</name>
<dbReference type="PANTHER" id="PTHR13789">
    <property type="entry name" value="MONOOXYGENASE"/>
    <property type="match status" value="1"/>
</dbReference>
<proteinExistence type="predicted"/>
<comment type="caution">
    <text evidence="7">The sequence shown here is derived from an EMBL/GenBank/DDBJ whole genome shotgun (WGS) entry which is preliminary data.</text>
</comment>
<evidence type="ECO:0000313" key="8">
    <source>
        <dbReference type="Proteomes" id="UP000527616"/>
    </source>
</evidence>
<sequence length="402" mass="43572">MTRSPQIAIIGAGIGGLTLGIDLRRRGFDVTIHEQTTQLREIGAAVALSANATRFYEGRLELGDQLARSWAEVETLIFRDGLDGRVIARLGDRADYRRRFGAPYVGIHRADLQAALSGAFGTDGLHLGRRLTGIRETSTEAVLEFADGSTANADLVIGADGARSTVRRLLLGYDDTLFSGCTGTRGIVGPELLSQLPDPGAIQFWMGAGGHLLHYPIGGGAHNFLLVRREGIPWPHETWVAGIDDGSHLADFADWHPAVRQLIGAVGVTERWALYHRPPLSRWSRGRITLLGDAAHALVPHHGQGANQSIEDAIVLADQLGAHTDLDHARAAYERLRRGRTRKVQYASITAADVLHLPPGPRADRRNARLAQAGAFDRHLAWIHGFDASADEPDDAGGGTWW</sequence>
<keyword evidence="4 7" id="KW-0560">Oxidoreductase</keyword>
<dbReference type="GO" id="GO:0018658">
    <property type="term" value="F:salicylate 1-monooxygenase activity"/>
    <property type="evidence" value="ECO:0007669"/>
    <property type="project" value="UniProtKB-EC"/>
</dbReference>
<comment type="cofactor">
    <cofactor evidence="1">
        <name>FAD</name>
        <dbReference type="ChEBI" id="CHEBI:57692"/>
    </cofactor>
</comment>
<dbReference type="InterPro" id="IPR050493">
    <property type="entry name" value="FAD-dep_Monooxygenase_BioMet"/>
</dbReference>
<dbReference type="Gene3D" id="3.50.50.60">
    <property type="entry name" value="FAD/NAD(P)-binding domain"/>
    <property type="match status" value="1"/>
</dbReference>
<dbReference type="Proteomes" id="UP000527616">
    <property type="component" value="Unassembled WGS sequence"/>
</dbReference>
<accession>A0A7Z0DAE9</accession>
<gene>
    <name evidence="7" type="ORF">GGQ54_002302</name>
</gene>
<reference evidence="7 8" key="1">
    <citation type="submission" date="2020-07" db="EMBL/GenBank/DDBJ databases">
        <title>Sequencing the genomes of 1000 actinobacteria strains.</title>
        <authorList>
            <person name="Klenk H.-P."/>
        </authorList>
    </citation>
    <scope>NUCLEOTIDE SEQUENCE [LARGE SCALE GENOMIC DNA]</scope>
    <source>
        <strain evidence="7 8">DSM 103164</strain>
    </source>
</reference>
<keyword evidence="3" id="KW-0274">FAD</keyword>
<dbReference type="EMBL" id="JACBZS010000001">
    <property type="protein sequence ID" value="NYI71742.1"/>
    <property type="molecule type" value="Genomic_DNA"/>
</dbReference>
<dbReference type="Pfam" id="PF13450">
    <property type="entry name" value="NAD_binding_8"/>
    <property type="match status" value="1"/>
</dbReference>
<dbReference type="EC" id="1.14.13.1" evidence="7"/>
<keyword evidence="2" id="KW-0285">Flavoprotein</keyword>
<evidence type="ECO:0000256" key="2">
    <source>
        <dbReference type="ARBA" id="ARBA00022630"/>
    </source>
</evidence>
<dbReference type="InterPro" id="IPR002938">
    <property type="entry name" value="FAD-bd"/>
</dbReference>
<dbReference type="InterPro" id="IPR036188">
    <property type="entry name" value="FAD/NAD-bd_sf"/>
</dbReference>
<dbReference type="GO" id="GO:0071949">
    <property type="term" value="F:FAD binding"/>
    <property type="evidence" value="ECO:0007669"/>
    <property type="project" value="InterPro"/>
</dbReference>
<dbReference type="PANTHER" id="PTHR13789:SF318">
    <property type="entry name" value="GERANYLGERANYL DIPHOSPHATE REDUCTASE"/>
    <property type="match status" value="1"/>
</dbReference>
<evidence type="ECO:0000313" key="7">
    <source>
        <dbReference type="EMBL" id="NYI71742.1"/>
    </source>
</evidence>
<evidence type="ECO:0000256" key="1">
    <source>
        <dbReference type="ARBA" id="ARBA00001974"/>
    </source>
</evidence>
<dbReference type="Pfam" id="PF01494">
    <property type="entry name" value="FAD_binding_3"/>
    <property type="match status" value="1"/>
</dbReference>
<dbReference type="SUPFAM" id="SSF51905">
    <property type="entry name" value="FAD/NAD(P)-binding domain"/>
    <property type="match status" value="1"/>
</dbReference>
<keyword evidence="8" id="KW-1185">Reference proteome</keyword>
<dbReference type="AlphaFoldDB" id="A0A7Z0DAE9"/>